<dbReference type="OrthoDB" id="1601at2759"/>
<proteinExistence type="predicted"/>
<evidence type="ECO:0000313" key="3">
    <source>
        <dbReference type="Proteomes" id="UP000002872"/>
    </source>
</evidence>
<gene>
    <name evidence="2" type="ORF">NEQG_01217</name>
</gene>
<organism evidence="2 3">
    <name type="scientific">Nematocida parisii (strain ERTm3)</name>
    <name type="common">Nematode killer fungus</name>
    <dbReference type="NCBI Taxonomy" id="935791"/>
    <lineage>
        <taxon>Eukaryota</taxon>
        <taxon>Fungi</taxon>
        <taxon>Fungi incertae sedis</taxon>
        <taxon>Microsporidia</taxon>
        <taxon>Nematocida</taxon>
    </lineage>
</organism>
<dbReference type="Proteomes" id="UP000002872">
    <property type="component" value="Unassembled WGS sequence"/>
</dbReference>
<feature type="transmembrane region" description="Helical" evidence="1">
    <location>
        <begin position="110"/>
        <end position="129"/>
    </location>
</feature>
<feature type="transmembrane region" description="Helical" evidence="1">
    <location>
        <begin position="367"/>
        <end position="388"/>
    </location>
</feature>
<dbReference type="EMBL" id="GL870878">
    <property type="protein sequence ID" value="EIJ88527.1"/>
    <property type="molecule type" value="Genomic_DNA"/>
</dbReference>
<dbReference type="AlphaFoldDB" id="I3EH30"/>
<evidence type="ECO:0000313" key="2">
    <source>
        <dbReference type="EMBL" id="EIJ88527.1"/>
    </source>
</evidence>
<keyword evidence="1" id="KW-0812">Transmembrane</keyword>
<dbReference type="HOGENOM" id="CLU_553303_0_0_1"/>
<name>I3EH30_NEMP3</name>
<dbReference type="VEuPathDB" id="MicrosporidiaDB:NEQG_01217"/>
<feature type="transmembrane region" description="Helical" evidence="1">
    <location>
        <begin position="36"/>
        <end position="57"/>
    </location>
</feature>
<accession>I3EH30</accession>
<feature type="transmembrane region" description="Helical" evidence="1">
    <location>
        <begin position="155"/>
        <end position="180"/>
    </location>
</feature>
<keyword evidence="1" id="KW-0472">Membrane</keyword>
<protein>
    <submittedName>
        <fullName evidence="2">Uncharacterized protein</fullName>
    </submittedName>
</protein>
<feature type="transmembrane region" description="Helical" evidence="1">
    <location>
        <begin position="458"/>
        <end position="480"/>
    </location>
</feature>
<evidence type="ECO:0000256" key="1">
    <source>
        <dbReference type="SAM" id="Phobius"/>
    </source>
</evidence>
<keyword evidence="1" id="KW-1133">Transmembrane helix</keyword>
<keyword evidence="3" id="KW-1185">Reference proteome</keyword>
<reference evidence="2" key="1">
    <citation type="submission" date="2011-01" db="EMBL/GenBank/DDBJ databases">
        <title>The Genome Sequence of Nematocida parisii strain ERTm3.</title>
        <authorList>
            <consortium name="The Broad Institute Genome Sequencing Platform"/>
            <consortium name="The Broad Institute Genome Sequencing Center for Infectious Disease"/>
            <person name="Cuomo C."/>
            <person name="Troemel E."/>
            <person name="Young S.K."/>
            <person name="Zeng Q."/>
            <person name="Gargeya S."/>
            <person name="Fitzgerald M."/>
            <person name="Haas B."/>
            <person name="Abouelleil A."/>
            <person name="Alvarado L."/>
            <person name="Arachchi H.M."/>
            <person name="Berlin A."/>
            <person name="Chapman S.B."/>
            <person name="Gearin G."/>
            <person name="Goldberg J."/>
            <person name="Griggs A."/>
            <person name="Gujja S."/>
            <person name="Hansen M."/>
            <person name="Heiman D."/>
            <person name="Howarth C."/>
            <person name="Larimer J."/>
            <person name="Lui A."/>
            <person name="MacDonald P.J.P."/>
            <person name="McCowen C."/>
            <person name="Montmayeur A."/>
            <person name="Murphy C."/>
            <person name="Neiman D."/>
            <person name="Pearson M."/>
            <person name="Priest M."/>
            <person name="Roberts A."/>
            <person name="Saif S."/>
            <person name="Shea T."/>
            <person name="Sisk P."/>
            <person name="Stolte C."/>
            <person name="Sykes S."/>
            <person name="Wortman J."/>
            <person name="Nusbaum C."/>
            <person name="Birren B."/>
        </authorList>
    </citation>
    <scope>NUCLEOTIDE SEQUENCE</scope>
    <source>
        <strain evidence="2">ERTm3</strain>
    </source>
</reference>
<dbReference type="InParanoid" id="I3EH30"/>
<sequence>MKSATNMFEYALRIIHSHYNESMLTFGVKEYRAMDGIMIIFMQSIVYIALSALSLAMNPRKKKFSTKPGKSVDTAGKYSRVVKRTKTTDYGIDDIRSSHSLREHLNQCRLIITILALVAINISNKLMLYKSLDHMSYPMVAVIRSFRLFPSPLSIIGSIVSYRILMSTSMATIGIFIYLFSPEEGVESIYYLKKLNALDDPRAIQEYDKVKIVRMSLRFLYFYARDVLSPYDASNEEDGFIDKIINNELPPQDYSRPLKEQARTYYRTLLLLHGDRGNEIIGKERIKTVFKKIMGTNDKLYTPEMNYLALSFIKMISTGKNDLYFHAFLEKRKIIAASYLAFHSLMEVAMETGQIIICQELGIQSDLFVFGINLLSAVSLCFILLLYSFHESDWSPSFKKDIFIASCALYYIRRLSSQESFLSQRKDNTRMSLQIGMKFFSLFLSTIFYGHSFTIGQIIGLVFMFTSYLININMHSILLARWTLSGHLRKKCV</sequence>
<dbReference type="OMA" id="PRAIHEY"/>